<evidence type="ECO:0000256" key="3">
    <source>
        <dbReference type="ARBA" id="ARBA00022989"/>
    </source>
</evidence>
<dbReference type="AlphaFoldDB" id="A0A559IWV8"/>
<dbReference type="EMBL" id="VNJK01000001">
    <property type="protein sequence ID" value="TVX92115.1"/>
    <property type="molecule type" value="Genomic_DNA"/>
</dbReference>
<proteinExistence type="predicted"/>
<evidence type="ECO:0000256" key="2">
    <source>
        <dbReference type="ARBA" id="ARBA00022692"/>
    </source>
</evidence>
<organism evidence="6 7">
    <name type="scientific">Paenibacillus agilis</name>
    <dbReference type="NCBI Taxonomy" id="3020863"/>
    <lineage>
        <taxon>Bacteria</taxon>
        <taxon>Bacillati</taxon>
        <taxon>Bacillota</taxon>
        <taxon>Bacilli</taxon>
        <taxon>Bacillales</taxon>
        <taxon>Paenibacillaceae</taxon>
        <taxon>Paenibacillus</taxon>
    </lineage>
</organism>
<reference evidence="6 7" key="1">
    <citation type="submission" date="2019-07" db="EMBL/GenBank/DDBJ databases">
        <authorList>
            <person name="Kim J."/>
        </authorList>
    </citation>
    <scope>NUCLEOTIDE SEQUENCE [LARGE SCALE GENOMIC DNA]</scope>
    <source>
        <strain evidence="6 7">N4</strain>
    </source>
</reference>
<feature type="transmembrane region" description="Helical" evidence="5">
    <location>
        <begin position="149"/>
        <end position="168"/>
    </location>
</feature>
<comment type="subcellular location">
    <subcellularLocation>
        <location evidence="1">Membrane</location>
        <topology evidence="1">Multi-pass membrane protein</topology>
    </subcellularLocation>
</comment>
<comment type="caution">
    <text evidence="6">The sequence shown here is derived from an EMBL/GenBank/DDBJ whole genome shotgun (WGS) entry which is preliminary data.</text>
</comment>
<accession>A0A559IWV8</accession>
<evidence type="ECO:0000256" key="5">
    <source>
        <dbReference type="SAM" id="Phobius"/>
    </source>
</evidence>
<dbReference type="OrthoDB" id="2658934at2"/>
<evidence type="ECO:0000256" key="1">
    <source>
        <dbReference type="ARBA" id="ARBA00004141"/>
    </source>
</evidence>
<evidence type="ECO:0000256" key="4">
    <source>
        <dbReference type="ARBA" id="ARBA00023136"/>
    </source>
</evidence>
<feature type="transmembrane region" description="Helical" evidence="5">
    <location>
        <begin position="50"/>
        <end position="67"/>
    </location>
</feature>
<keyword evidence="3 5" id="KW-1133">Transmembrane helix</keyword>
<evidence type="ECO:0000313" key="6">
    <source>
        <dbReference type="EMBL" id="TVX92115.1"/>
    </source>
</evidence>
<evidence type="ECO:0000313" key="7">
    <source>
        <dbReference type="Proteomes" id="UP000318102"/>
    </source>
</evidence>
<keyword evidence="7" id="KW-1185">Reference proteome</keyword>
<dbReference type="GO" id="GO:0016020">
    <property type="term" value="C:membrane"/>
    <property type="evidence" value="ECO:0007669"/>
    <property type="project" value="UniProtKB-SubCell"/>
</dbReference>
<keyword evidence="2 5" id="KW-0812">Transmembrane</keyword>
<gene>
    <name evidence="6" type="ORF">FPZ44_03010</name>
</gene>
<dbReference type="InterPro" id="IPR003825">
    <property type="entry name" value="Colicin-V_CvpA"/>
</dbReference>
<feature type="transmembrane region" description="Helical" evidence="5">
    <location>
        <begin position="20"/>
        <end position="43"/>
    </location>
</feature>
<dbReference type="Proteomes" id="UP000318102">
    <property type="component" value="Unassembled WGS sequence"/>
</dbReference>
<feature type="transmembrane region" description="Helical" evidence="5">
    <location>
        <begin position="107"/>
        <end position="128"/>
    </location>
</feature>
<protein>
    <submittedName>
        <fullName evidence="6">CvpA family protein</fullName>
    </submittedName>
</protein>
<dbReference type="GO" id="GO:0009403">
    <property type="term" value="P:toxin biosynthetic process"/>
    <property type="evidence" value="ECO:0007669"/>
    <property type="project" value="InterPro"/>
</dbReference>
<keyword evidence="4 5" id="KW-0472">Membrane</keyword>
<name>A0A559IWV8_9BACL</name>
<sequence>MWTEWMQTSNAVSAAMMLKVGSWNSLDILLSITVVMFGIIGAVRGFKAKALSMLGWLIAFIVASRTYEYLIPWVRKQLFGVRSSSFIDEGAVGIDGLQFAQNYGEQMLHAGLSFGIMFGFTWIGLLLLKYLIARMSYVRSVRVLDRLGGAFIGVMQFFIVWGIGYVLLKSWSHPAVRQVVEQSQWAIKTSEWLPTVIAESIRWAQWL</sequence>
<dbReference type="Pfam" id="PF02674">
    <property type="entry name" value="Colicin_V"/>
    <property type="match status" value="1"/>
</dbReference>